<dbReference type="AlphaFoldDB" id="A0A540MP07"/>
<comment type="caution">
    <text evidence="1">The sequence shown here is derived from an EMBL/GenBank/DDBJ whole genome shotgun (WGS) entry which is preliminary data.</text>
</comment>
<organism evidence="1 2">
    <name type="scientific">Malus baccata</name>
    <name type="common">Siberian crab apple</name>
    <name type="synonym">Pyrus baccata</name>
    <dbReference type="NCBI Taxonomy" id="106549"/>
    <lineage>
        <taxon>Eukaryota</taxon>
        <taxon>Viridiplantae</taxon>
        <taxon>Streptophyta</taxon>
        <taxon>Embryophyta</taxon>
        <taxon>Tracheophyta</taxon>
        <taxon>Spermatophyta</taxon>
        <taxon>Magnoliopsida</taxon>
        <taxon>eudicotyledons</taxon>
        <taxon>Gunneridae</taxon>
        <taxon>Pentapetalae</taxon>
        <taxon>rosids</taxon>
        <taxon>fabids</taxon>
        <taxon>Rosales</taxon>
        <taxon>Rosaceae</taxon>
        <taxon>Amygdaloideae</taxon>
        <taxon>Maleae</taxon>
        <taxon>Malus</taxon>
    </lineage>
</organism>
<name>A0A540MP07_MALBA</name>
<protein>
    <submittedName>
        <fullName evidence="1">Uncharacterized protein</fullName>
    </submittedName>
</protein>
<evidence type="ECO:0000313" key="1">
    <source>
        <dbReference type="EMBL" id="TQE00537.1"/>
    </source>
</evidence>
<gene>
    <name evidence="1" type="ORF">C1H46_013781</name>
</gene>
<reference evidence="1 2" key="1">
    <citation type="journal article" date="2019" name="G3 (Bethesda)">
        <title>Sequencing of a Wild Apple (Malus baccata) Genome Unravels the Differences Between Cultivated and Wild Apple Species Regarding Disease Resistance and Cold Tolerance.</title>
        <authorList>
            <person name="Chen X."/>
        </authorList>
    </citation>
    <scope>NUCLEOTIDE SEQUENCE [LARGE SCALE GENOMIC DNA]</scope>
    <source>
        <strain evidence="2">cv. Shandingzi</strain>
        <tissue evidence="1">Leaves</tissue>
    </source>
</reference>
<sequence>MLRLASRKSMESRVSTLKAQFADFQKEFKESRVEFAESRNEFRATHDLILQQLHSLSAKCNGSIGESSDATHSDLMRRTGVDPNLGNIPNRQENMPNTAIQRLPFLKMEFPRFADSDDHLSWIYKVDHYFEFFNIEDCKKVKMASFHFEREPLQWFQ</sequence>
<dbReference type="Proteomes" id="UP000315295">
    <property type="component" value="Unassembled WGS sequence"/>
</dbReference>
<accession>A0A540MP07</accession>
<keyword evidence="2" id="KW-1185">Reference proteome</keyword>
<dbReference type="EMBL" id="VIEB01000210">
    <property type="protein sequence ID" value="TQE00537.1"/>
    <property type="molecule type" value="Genomic_DNA"/>
</dbReference>
<proteinExistence type="predicted"/>
<evidence type="ECO:0000313" key="2">
    <source>
        <dbReference type="Proteomes" id="UP000315295"/>
    </source>
</evidence>